<proteinExistence type="predicted"/>
<dbReference type="Proteomes" id="UP000000305">
    <property type="component" value="Unassembled WGS sequence"/>
</dbReference>
<evidence type="ECO:0000313" key="2">
    <source>
        <dbReference type="Proteomes" id="UP000000305"/>
    </source>
</evidence>
<reference evidence="1 2" key="1">
    <citation type="journal article" date="2011" name="Science">
        <title>The ecoresponsive genome of Daphnia pulex.</title>
        <authorList>
            <person name="Colbourne J.K."/>
            <person name="Pfrender M.E."/>
            <person name="Gilbert D."/>
            <person name="Thomas W.K."/>
            <person name="Tucker A."/>
            <person name="Oakley T.H."/>
            <person name="Tokishita S."/>
            <person name="Aerts A."/>
            <person name="Arnold G.J."/>
            <person name="Basu M.K."/>
            <person name="Bauer D.J."/>
            <person name="Caceres C.E."/>
            <person name="Carmel L."/>
            <person name="Casola C."/>
            <person name="Choi J.H."/>
            <person name="Detter J.C."/>
            <person name="Dong Q."/>
            <person name="Dusheyko S."/>
            <person name="Eads B.D."/>
            <person name="Frohlich T."/>
            <person name="Geiler-Samerotte K.A."/>
            <person name="Gerlach D."/>
            <person name="Hatcher P."/>
            <person name="Jogdeo S."/>
            <person name="Krijgsveld J."/>
            <person name="Kriventseva E.V."/>
            <person name="Kultz D."/>
            <person name="Laforsch C."/>
            <person name="Lindquist E."/>
            <person name="Lopez J."/>
            <person name="Manak J.R."/>
            <person name="Muller J."/>
            <person name="Pangilinan J."/>
            <person name="Patwardhan R.P."/>
            <person name="Pitluck S."/>
            <person name="Pritham E.J."/>
            <person name="Rechtsteiner A."/>
            <person name="Rho M."/>
            <person name="Rogozin I.B."/>
            <person name="Sakarya O."/>
            <person name="Salamov A."/>
            <person name="Schaack S."/>
            <person name="Shapiro H."/>
            <person name="Shiga Y."/>
            <person name="Skalitzky C."/>
            <person name="Smith Z."/>
            <person name="Souvorov A."/>
            <person name="Sung W."/>
            <person name="Tang Z."/>
            <person name="Tsuchiya D."/>
            <person name="Tu H."/>
            <person name="Vos H."/>
            <person name="Wang M."/>
            <person name="Wolf Y.I."/>
            <person name="Yamagata H."/>
            <person name="Yamada T."/>
            <person name="Ye Y."/>
            <person name="Shaw J.R."/>
            <person name="Andrews J."/>
            <person name="Crease T.J."/>
            <person name="Tang H."/>
            <person name="Lucas S.M."/>
            <person name="Robertson H.M."/>
            <person name="Bork P."/>
            <person name="Koonin E.V."/>
            <person name="Zdobnov E.M."/>
            <person name="Grigoriev I.V."/>
            <person name="Lynch M."/>
            <person name="Boore J.L."/>
        </authorList>
    </citation>
    <scope>NUCLEOTIDE SEQUENCE [LARGE SCALE GENOMIC DNA]</scope>
</reference>
<dbReference type="KEGG" id="dpx:DAPPUDRAFT_249868"/>
<dbReference type="AlphaFoldDB" id="E9GXE8"/>
<name>E9GXE8_DAPPU</name>
<organism evidence="1 2">
    <name type="scientific">Daphnia pulex</name>
    <name type="common">Water flea</name>
    <dbReference type="NCBI Taxonomy" id="6669"/>
    <lineage>
        <taxon>Eukaryota</taxon>
        <taxon>Metazoa</taxon>
        <taxon>Ecdysozoa</taxon>
        <taxon>Arthropoda</taxon>
        <taxon>Crustacea</taxon>
        <taxon>Branchiopoda</taxon>
        <taxon>Diplostraca</taxon>
        <taxon>Cladocera</taxon>
        <taxon>Anomopoda</taxon>
        <taxon>Daphniidae</taxon>
        <taxon>Daphnia</taxon>
    </lineage>
</organism>
<gene>
    <name evidence="1" type="ORF">DAPPUDRAFT_249868</name>
</gene>
<accession>E9GXE8</accession>
<keyword evidence="2" id="KW-1185">Reference proteome</keyword>
<dbReference type="HOGENOM" id="CLU_3016317_0_0_1"/>
<dbReference type="EMBL" id="GL732572">
    <property type="protein sequence ID" value="EFX75870.1"/>
    <property type="molecule type" value="Genomic_DNA"/>
</dbReference>
<dbReference type="InParanoid" id="E9GXE8"/>
<sequence length="56" mass="6622">MKCQSNDNPMIFLNNVMWCDFAMIIPEKINLRICYLAGCRILLVINQEVEEKFKNL</sequence>
<evidence type="ECO:0000313" key="1">
    <source>
        <dbReference type="EMBL" id="EFX75870.1"/>
    </source>
</evidence>
<protein>
    <submittedName>
        <fullName evidence="1">Uncharacterized protein</fullName>
    </submittedName>
</protein>